<keyword evidence="2" id="KW-1185">Reference proteome</keyword>
<evidence type="ECO:0000313" key="2">
    <source>
        <dbReference type="Proteomes" id="UP000226031"/>
    </source>
</evidence>
<proteinExistence type="predicted"/>
<dbReference type="SUPFAM" id="SSF53335">
    <property type="entry name" value="S-adenosyl-L-methionine-dependent methyltransferases"/>
    <property type="match status" value="1"/>
</dbReference>
<dbReference type="EMBL" id="PDND01000292">
    <property type="protein sequence ID" value="PGH28961.1"/>
    <property type="molecule type" value="Genomic_DNA"/>
</dbReference>
<name>A0A2B7Z6G9_9EURO</name>
<reference evidence="1 2" key="1">
    <citation type="submission" date="2017-10" db="EMBL/GenBank/DDBJ databases">
        <title>Comparative genomics in systemic dimorphic fungi from Ajellomycetaceae.</title>
        <authorList>
            <person name="Munoz J.F."/>
            <person name="Mcewen J.G."/>
            <person name="Clay O.K."/>
            <person name="Cuomo C.A."/>
        </authorList>
    </citation>
    <scope>NUCLEOTIDE SEQUENCE [LARGE SCALE GENOMIC DNA]</scope>
    <source>
        <strain evidence="1 2">UAMH4076</strain>
    </source>
</reference>
<gene>
    <name evidence="1" type="ORF">GX50_08290</name>
</gene>
<organism evidence="1 2">
    <name type="scientific">[Emmonsia] crescens</name>
    <dbReference type="NCBI Taxonomy" id="73230"/>
    <lineage>
        <taxon>Eukaryota</taxon>
        <taxon>Fungi</taxon>
        <taxon>Dikarya</taxon>
        <taxon>Ascomycota</taxon>
        <taxon>Pezizomycotina</taxon>
        <taxon>Eurotiomycetes</taxon>
        <taxon>Eurotiomycetidae</taxon>
        <taxon>Onygenales</taxon>
        <taxon>Ajellomycetaceae</taxon>
        <taxon>Emergomyces</taxon>
    </lineage>
</organism>
<accession>A0A2B7Z6G9</accession>
<dbReference type="Proteomes" id="UP000226031">
    <property type="component" value="Unassembled WGS sequence"/>
</dbReference>
<evidence type="ECO:0008006" key="3">
    <source>
        <dbReference type="Google" id="ProtNLM"/>
    </source>
</evidence>
<protein>
    <recommendedName>
        <fullName evidence="3">Methyltransferase</fullName>
    </recommendedName>
</protein>
<dbReference type="VEuPathDB" id="FungiDB:EMCG_03640"/>
<evidence type="ECO:0000313" key="1">
    <source>
        <dbReference type="EMBL" id="PGH28961.1"/>
    </source>
</evidence>
<dbReference type="STRING" id="73230.A0A2B7Z6G9"/>
<comment type="caution">
    <text evidence="1">The sequence shown here is derived from an EMBL/GenBank/DDBJ whole genome shotgun (WGS) entry which is preliminary data.</text>
</comment>
<dbReference type="InterPro" id="IPR029063">
    <property type="entry name" value="SAM-dependent_MTases_sf"/>
</dbReference>
<sequence length="294" mass="33163">MSEMSETIDTSQHIAIDLDEETDAESSYSNELSVYSTSLSSSVKKFEFRHGRRYHSYQAGTYQFPNDEAEQDRLNMFHHALVHIAAGGKLFFAPIENFEGFRILDIGTELLTGIRGDRYPSAELICILGNDLSPIQPPWVPSNVKFIVDDVKAQNLKPGGWVEFQDYKSPIHTEDGSPSSESNVIKMQALLDEACQKMGRDLNPGPKLEKWVKDAGFVNIKVHILKLPISTWPKDKKLKELGTFLALQYTEDVDAFTNTPFTQILDWKKAELDVFNAKVKADALDQKVHALNNL</sequence>
<dbReference type="AlphaFoldDB" id="A0A2B7Z6G9"/>